<reference evidence="1" key="1">
    <citation type="journal article" date="2022" name="bioRxiv">
        <title>Sequencing and chromosome-scale assembly of the giantPleurodeles waltlgenome.</title>
        <authorList>
            <person name="Brown T."/>
            <person name="Elewa A."/>
            <person name="Iarovenko S."/>
            <person name="Subramanian E."/>
            <person name="Araus A.J."/>
            <person name="Petzold A."/>
            <person name="Susuki M."/>
            <person name="Suzuki K.-i.T."/>
            <person name="Hayashi T."/>
            <person name="Toyoda A."/>
            <person name="Oliveira C."/>
            <person name="Osipova E."/>
            <person name="Leigh N.D."/>
            <person name="Simon A."/>
            <person name="Yun M.H."/>
        </authorList>
    </citation>
    <scope>NUCLEOTIDE SEQUENCE</scope>
    <source>
        <strain evidence="1">20211129_DDA</strain>
        <tissue evidence="1">Liver</tissue>
    </source>
</reference>
<name>A0AAV7MZ41_PLEWA</name>
<sequence>MFTVRLTQWSPTVHQVLRCGLAPISAPDGGASESRPLLSISPVRSLLWPRSVTSALPVVRALPVLCLRPKLPVPRVSGRAAEDSPLTLYSGWVKDAGERPRILELPTFAAYSMRALAKPPGLSIHG</sequence>
<comment type="caution">
    <text evidence="1">The sequence shown here is derived from an EMBL/GenBank/DDBJ whole genome shotgun (WGS) entry which is preliminary data.</text>
</comment>
<gene>
    <name evidence="1" type="ORF">NDU88_005818</name>
</gene>
<proteinExistence type="predicted"/>
<dbReference type="AlphaFoldDB" id="A0AAV7MZ41"/>
<evidence type="ECO:0000313" key="2">
    <source>
        <dbReference type="Proteomes" id="UP001066276"/>
    </source>
</evidence>
<organism evidence="1 2">
    <name type="scientific">Pleurodeles waltl</name>
    <name type="common">Iberian ribbed newt</name>
    <dbReference type="NCBI Taxonomy" id="8319"/>
    <lineage>
        <taxon>Eukaryota</taxon>
        <taxon>Metazoa</taxon>
        <taxon>Chordata</taxon>
        <taxon>Craniata</taxon>
        <taxon>Vertebrata</taxon>
        <taxon>Euteleostomi</taxon>
        <taxon>Amphibia</taxon>
        <taxon>Batrachia</taxon>
        <taxon>Caudata</taxon>
        <taxon>Salamandroidea</taxon>
        <taxon>Salamandridae</taxon>
        <taxon>Pleurodelinae</taxon>
        <taxon>Pleurodeles</taxon>
    </lineage>
</organism>
<dbReference type="Proteomes" id="UP001066276">
    <property type="component" value="Chromosome 9"/>
</dbReference>
<evidence type="ECO:0000313" key="1">
    <source>
        <dbReference type="EMBL" id="KAJ1108442.1"/>
    </source>
</evidence>
<accession>A0AAV7MZ41</accession>
<protein>
    <submittedName>
        <fullName evidence="1">Uncharacterized protein</fullName>
    </submittedName>
</protein>
<dbReference type="EMBL" id="JANPWB010000013">
    <property type="protein sequence ID" value="KAJ1108442.1"/>
    <property type="molecule type" value="Genomic_DNA"/>
</dbReference>
<keyword evidence="2" id="KW-1185">Reference proteome</keyword>